<dbReference type="Gene3D" id="2.40.30.10">
    <property type="entry name" value="Translation factors"/>
    <property type="match status" value="2"/>
</dbReference>
<feature type="domain" description="Selenocysteine-specific elongation factor C-terminal RIFT" evidence="3">
    <location>
        <begin position="658"/>
        <end position="783"/>
    </location>
</feature>
<proteinExistence type="predicted"/>
<dbReference type="PANTHER" id="PTHR43721:SF11">
    <property type="entry name" value="SELENOCYSTEINE-SPECIFIC ELONGATION FACTOR"/>
    <property type="match status" value="1"/>
</dbReference>
<evidence type="ECO:0000259" key="4">
    <source>
        <dbReference type="Pfam" id="PF21208"/>
    </source>
</evidence>
<evidence type="ECO:0000256" key="1">
    <source>
        <dbReference type="SAM" id="MobiDB-lite"/>
    </source>
</evidence>
<dbReference type="PRINTS" id="PR00315">
    <property type="entry name" value="ELONGATNFCT"/>
</dbReference>
<sequence length="789" mass="85178">MVWFTHSLTCLLTDPHPSPGQYKGGRAPYPRARNKQCLVPRGHMIRARCMDPMDLVPSPRSPGGTGWQEPRESSALHSDLGAVPTPGTLLRRGERQRPRAPRGRKLRRRNARAGRAGCGGGGLTRRTAAAAAAAAGAEGGGGGMAGRRVNVNVGVLGHIDSGKTALARALSTTASTAAFDKQPQSRERGITLDLGFSCFSVPLPARLRPALPAPPAASGAEPEPEPEPGEPQLQVTLVDCPGHASLIRTIIGESPAVPSSLYHVRKTPREDRHARAFRGAPIIPVAAKPGGPEAPETEAPQGISELIELLTSQISIPTRDPSGPLLMSVDHCFSIKGQGTVMTGTILSGSISLGDSVEIPALKKCLVPEREEGQEEETWDPPSPLGAELKEQTCLVVPHRAASPLCHLPSLPPFLTAPHQRTESLGEAWKAPTPGLSGTSQLLASLGASPAPTAQVVKKVKSMQMFHMPVMSAMQGDRLGICVTQFDPKLLERGLVCAPESLHTVHAAIISVEKIQYFRGPLQTKAKFHITVGHETVMGRLMFFSPAPDNFDHEPVLDSFDFSQEYLFQEQYLDKDLAPAVTDSGEADKKTGQATESRCPRQQWALVEFEKPVTCPRLCLVIGSRLDADIHANTCRLAFHGVLLHGLEGKDYAESFLPRLNVYKLKHKHGLVERVMDDHSVIGRSLFKKETNIQLFVGLKVHLSTGELGIIDSAFGQSGKFKIHIPGGLGPESKRILTPTLKKRGRAGRGEAAKQEEVAERPEPAQHVALSLSFKRYVFDTHKRMVQSP</sequence>
<dbReference type="SUPFAM" id="SSF50447">
    <property type="entry name" value="Translation proteins"/>
    <property type="match status" value="1"/>
</dbReference>
<dbReference type="Pfam" id="PF21131">
    <property type="entry name" value="eEFSec_4th"/>
    <property type="match status" value="1"/>
</dbReference>
<evidence type="ECO:0000259" key="3">
    <source>
        <dbReference type="Pfam" id="PF21131"/>
    </source>
</evidence>
<dbReference type="GO" id="GO:0003924">
    <property type="term" value="F:GTPase activity"/>
    <property type="evidence" value="ECO:0007669"/>
    <property type="project" value="InterPro"/>
</dbReference>
<evidence type="ECO:0000313" key="6">
    <source>
        <dbReference type="Ensembl" id="ENSCAFP00040042359.1"/>
    </source>
</evidence>
<dbReference type="Proteomes" id="UP000694429">
    <property type="component" value="Chromosome 20"/>
</dbReference>
<feature type="compositionally biased region" description="Basic residues" evidence="1">
    <location>
        <begin position="98"/>
        <end position="112"/>
    </location>
</feature>
<feature type="compositionally biased region" description="Basic and acidic residues" evidence="1">
    <location>
        <begin position="748"/>
        <end position="764"/>
    </location>
</feature>
<dbReference type="Pfam" id="PF00009">
    <property type="entry name" value="GTP_EFTU"/>
    <property type="match status" value="1"/>
</dbReference>
<reference evidence="5" key="2">
    <citation type="submission" date="2019-03" db="EMBL/GenBank/DDBJ databases">
        <authorList>
            <person name="Warren W.C."/>
            <person name="Johnson G.S."/>
        </authorList>
    </citation>
    <scope>NUCLEOTIDE SEQUENCE [LARGE SCALE GENOMIC DNA]</scope>
    <source>
        <strain evidence="5">Basenji</strain>
    </source>
</reference>
<dbReference type="InterPro" id="IPR027417">
    <property type="entry name" value="P-loop_NTPase"/>
</dbReference>
<dbReference type="InterPro" id="IPR049393">
    <property type="entry name" value="eEFSec_III"/>
</dbReference>
<dbReference type="Ensembl" id="ENSCAFT00030024491.1">
    <property type="protein sequence ID" value="ENSCAFP00030021378.1"/>
    <property type="gene ID" value="ENSCAFG00030013195.1"/>
</dbReference>
<feature type="domain" description="Selenocysteine-specific elongation factor 3rd" evidence="4">
    <location>
        <begin position="509"/>
        <end position="641"/>
    </location>
</feature>
<reference evidence="6" key="1">
    <citation type="submission" date="2018-10" db="EMBL/GenBank/DDBJ databases">
        <title>De novo assembly of a Great Dane genome.</title>
        <authorList>
            <person name="Kidd J.M."/>
            <person name="Pendleton A.L."/>
            <person name="Shen F."/>
            <person name="Emery S."/>
        </authorList>
    </citation>
    <scope>NUCLEOTIDE SEQUENCE [LARGE SCALE GENOMIC DNA]</scope>
    <source>
        <strain evidence="6">Great Dane</strain>
    </source>
</reference>
<dbReference type="InterPro" id="IPR000795">
    <property type="entry name" value="T_Tr_GTP-bd_dom"/>
</dbReference>
<feature type="region of interest" description="Disordered" evidence="1">
    <location>
        <begin position="52"/>
        <end position="124"/>
    </location>
</feature>
<feature type="compositionally biased region" description="Low complexity" evidence="1">
    <location>
        <begin position="210"/>
        <end position="221"/>
    </location>
</feature>
<evidence type="ECO:0000313" key="5">
    <source>
        <dbReference type="Ensembl" id="ENSCAFP00030021378.1"/>
    </source>
</evidence>
<feature type="domain" description="Tr-type G" evidence="2">
    <location>
        <begin position="151"/>
        <end position="250"/>
    </location>
</feature>
<feature type="region of interest" description="Disordered" evidence="1">
    <location>
        <begin position="742"/>
        <end position="764"/>
    </location>
</feature>
<name>A0A8C0RJ85_CANLF</name>
<reference evidence="5" key="3">
    <citation type="submission" date="2025-05" db="UniProtKB">
        <authorList>
            <consortium name="Ensembl"/>
        </authorList>
    </citation>
    <scope>IDENTIFICATION</scope>
</reference>
<dbReference type="AlphaFoldDB" id="A0A8C0RJ85"/>
<accession>A0A8C0RJ85</accession>
<dbReference type="InterPro" id="IPR050055">
    <property type="entry name" value="EF-Tu_GTPase"/>
</dbReference>
<dbReference type="GO" id="GO:0005525">
    <property type="term" value="F:GTP binding"/>
    <property type="evidence" value="ECO:0007669"/>
    <property type="project" value="InterPro"/>
</dbReference>
<evidence type="ECO:0000313" key="7">
    <source>
        <dbReference type="Proteomes" id="UP000694429"/>
    </source>
</evidence>
<dbReference type="PANTHER" id="PTHR43721">
    <property type="entry name" value="ELONGATION FACTOR TU-RELATED"/>
    <property type="match status" value="1"/>
</dbReference>
<evidence type="ECO:0000259" key="2">
    <source>
        <dbReference type="Pfam" id="PF00009"/>
    </source>
</evidence>
<dbReference type="Pfam" id="PF21208">
    <property type="entry name" value="euk_SelB_III"/>
    <property type="match status" value="1"/>
</dbReference>
<organism evidence="5 7">
    <name type="scientific">Canis lupus familiaris</name>
    <name type="common">Dog</name>
    <name type="synonym">Canis familiaris</name>
    <dbReference type="NCBI Taxonomy" id="9615"/>
    <lineage>
        <taxon>Eukaryota</taxon>
        <taxon>Metazoa</taxon>
        <taxon>Chordata</taxon>
        <taxon>Craniata</taxon>
        <taxon>Vertebrata</taxon>
        <taxon>Euteleostomi</taxon>
        <taxon>Mammalia</taxon>
        <taxon>Eutheria</taxon>
        <taxon>Laurasiatheria</taxon>
        <taxon>Carnivora</taxon>
        <taxon>Caniformia</taxon>
        <taxon>Canidae</taxon>
        <taxon>Canis</taxon>
    </lineage>
</organism>
<dbReference type="SUPFAM" id="SSF52540">
    <property type="entry name" value="P-loop containing nucleoside triphosphate hydrolases"/>
    <property type="match status" value="1"/>
</dbReference>
<dbReference type="InterPro" id="IPR009000">
    <property type="entry name" value="Transl_B-barrel_sf"/>
</dbReference>
<dbReference type="InterPro" id="IPR049394">
    <property type="entry name" value="eEFSec_C"/>
</dbReference>
<dbReference type="Proteomes" id="UP000694542">
    <property type="component" value="Chromosome 20"/>
</dbReference>
<dbReference type="CDD" id="cd04094">
    <property type="entry name" value="eSelB_III"/>
    <property type="match status" value="1"/>
</dbReference>
<dbReference type="Gene3D" id="3.40.50.300">
    <property type="entry name" value="P-loop containing nucleotide triphosphate hydrolases"/>
    <property type="match status" value="1"/>
</dbReference>
<feature type="region of interest" description="Disordered" evidence="1">
    <location>
        <begin position="210"/>
        <end position="232"/>
    </location>
</feature>
<dbReference type="Ensembl" id="ENSCAFT00040048492.1">
    <property type="protein sequence ID" value="ENSCAFP00040042359.1"/>
    <property type="gene ID" value="ENSCAFG00040025922.1"/>
</dbReference>
<protein>
    <submittedName>
        <fullName evidence="5">Eukaryotic elongation factor, selenocysteine-tRNA specific</fullName>
    </submittedName>
</protein>